<evidence type="ECO:0000256" key="6">
    <source>
        <dbReference type="ARBA" id="ARBA00023014"/>
    </source>
</evidence>
<keyword evidence="4" id="KW-0560">Oxidoreductase</keyword>
<dbReference type="GO" id="GO:0051213">
    <property type="term" value="F:dioxygenase activity"/>
    <property type="evidence" value="ECO:0007669"/>
    <property type="project" value="UniProtKB-KW"/>
</dbReference>
<dbReference type="PANTHER" id="PTHR43756:SF5">
    <property type="entry name" value="CHOLINE MONOOXYGENASE, CHLOROPLASTIC"/>
    <property type="match status" value="1"/>
</dbReference>
<dbReference type="Pfam" id="PF00848">
    <property type="entry name" value="Ring_hydroxyl_A"/>
    <property type="match status" value="1"/>
</dbReference>
<evidence type="ECO:0000256" key="4">
    <source>
        <dbReference type="ARBA" id="ARBA00023002"/>
    </source>
</evidence>
<evidence type="ECO:0000313" key="9">
    <source>
        <dbReference type="Proteomes" id="UP000332515"/>
    </source>
</evidence>
<keyword evidence="9" id="KW-1185">Reference proteome</keyword>
<dbReference type="PANTHER" id="PTHR43756">
    <property type="entry name" value="CHOLINE MONOOXYGENASE, CHLOROPLASTIC"/>
    <property type="match status" value="1"/>
</dbReference>
<dbReference type="CDD" id="cd03469">
    <property type="entry name" value="Rieske_RO_Alpha_N"/>
    <property type="match status" value="1"/>
</dbReference>
<reference evidence="8 9" key="1">
    <citation type="submission" date="2019-09" db="EMBL/GenBank/DDBJ databases">
        <title>Segnochrobactrum spirostomi gen. nov., sp. nov., isolated from the ciliate Spirostomum cf. yagiui and description of a novel family, Segnochrobactraceae fam. nov. within the order Rhizobiales of the class Alphaproteobacteria.</title>
        <authorList>
            <person name="Akter S."/>
            <person name="Shazib S.U.A."/>
            <person name="Shin M.K."/>
        </authorList>
    </citation>
    <scope>NUCLEOTIDE SEQUENCE [LARGE SCALE GENOMIC DNA]</scope>
    <source>
        <strain evidence="8 9">Sp-1</strain>
    </source>
</reference>
<dbReference type="PROSITE" id="PS51296">
    <property type="entry name" value="RIESKE"/>
    <property type="match status" value="1"/>
</dbReference>
<name>A0A6A7Y0C8_9HYPH</name>
<keyword evidence="6" id="KW-0411">Iron-sulfur</keyword>
<evidence type="ECO:0000256" key="3">
    <source>
        <dbReference type="ARBA" id="ARBA00022723"/>
    </source>
</evidence>
<evidence type="ECO:0000256" key="5">
    <source>
        <dbReference type="ARBA" id="ARBA00023004"/>
    </source>
</evidence>
<dbReference type="AlphaFoldDB" id="A0A6A7Y0C8"/>
<keyword evidence="2" id="KW-0001">2Fe-2S</keyword>
<evidence type="ECO:0000259" key="7">
    <source>
        <dbReference type="PROSITE" id="PS51296"/>
    </source>
</evidence>
<dbReference type="RefSeq" id="WP_153479649.1">
    <property type="nucleotide sequence ID" value="NZ_VWNA01000001.1"/>
</dbReference>
<evidence type="ECO:0000313" key="8">
    <source>
        <dbReference type="EMBL" id="MQT12374.1"/>
    </source>
</evidence>
<dbReference type="InterPro" id="IPR015879">
    <property type="entry name" value="Ring_hydroxy_dOase_asu_C_dom"/>
</dbReference>
<dbReference type="InterPro" id="IPR001663">
    <property type="entry name" value="Rng_hydr_dOase-A"/>
</dbReference>
<feature type="domain" description="Rieske" evidence="7">
    <location>
        <begin position="43"/>
        <end position="151"/>
    </location>
</feature>
<dbReference type="PRINTS" id="PR00090">
    <property type="entry name" value="RNGDIOXGNASE"/>
</dbReference>
<keyword evidence="5" id="KW-0408">Iron</keyword>
<accession>A0A6A7Y0C8</accession>
<dbReference type="GO" id="GO:0051537">
    <property type="term" value="F:2 iron, 2 sulfur cluster binding"/>
    <property type="evidence" value="ECO:0007669"/>
    <property type="project" value="UniProtKB-KW"/>
</dbReference>
<dbReference type="GO" id="GO:0005506">
    <property type="term" value="F:iron ion binding"/>
    <property type="evidence" value="ECO:0007669"/>
    <property type="project" value="InterPro"/>
</dbReference>
<evidence type="ECO:0000256" key="2">
    <source>
        <dbReference type="ARBA" id="ARBA00022714"/>
    </source>
</evidence>
<dbReference type="Gene3D" id="2.102.10.10">
    <property type="entry name" value="Rieske [2Fe-2S] iron-sulphur domain"/>
    <property type="match status" value="1"/>
</dbReference>
<dbReference type="SUPFAM" id="SSF50022">
    <property type="entry name" value="ISP domain"/>
    <property type="match status" value="1"/>
</dbReference>
<dbReference type="Proteomes" id="UP000332515">
    <property type="component" value="Unassembled WGS sequence"/>
</dbReference>
<dbReference type="Gene3D" id="3.90.380.10">
    <property type="entry name" value="Naphthalene 1,2-dioxygenase Alpha Subunit, Chain A, domain 1"/>
    <property type="match status" value="2"/>
</dbReference>
<comment type="caution">
    <text evidence="8">The sequence shown here is derived from an EMBL/GenBank/DDBJ whole genome shotgun (WGS) entry which is preliminary data.</text>
</comment>
<organism evidence="8 9">
    <name type="scientific">Segnochrobactrum spirostomi</name>
    <dbReference type="NCBI Taxonomy" id="2608987"/>
    <lineage>
        <taxon>Bacteria</taxon>
        <taxon>Pseudomonadati</taxon>
        <taxon>Pseudomonadota</taxon>
        <taxon>Alphaproteobacteria</taxon>
        <taxon>Hyphomicrobiales</taxon>
        <taxon>Segnochrobactraceae</taxon>
        <taxon>Segnochrobactrum</taxon>
    </lineage>
</organism>
<dbReference type="SUPFAM" id="SSF55961">
    <property type="entry name" value="Bet v1-like"/>
    <property type="match status" value="1"/>
</dbReference>
<dbReference type="EMBL" id="VWNA01000001">
    <property type="protein sequence ID" value="MQT12374.1"/>
    <property type="molecule type" value="Genomic_DNA"/>
</dbReference>
<dbReference type="Pfam" id="PF00355">
    <property type="entry name" value="Rieske"/>
    <property type="match status" value="1"/>
</dbReference>
<dbReference type="CDD" id="cd00680">
    <property type="entry name" value="RHO_alpha_C"/>
    <property type="match status" value="1"/>
</dbReference>
<gene>
    <name evidence="8" type="ORF">F0357_06785</name>
</gene>
<keyword evidence="8" id="KW-0223">Dioxygenase</keyword>
<dbReference type="InterPro" id="IPR036922">
    <property type="entry name" value="Rieske_2Fe-2S_sf"/>
</dbReference>
<evidence type="ECO:0000256" key="1">
    <source>
        <dbReference type="ARBA" id="ARBA00001962"/>
    </source>
</evidence>
<sequence length="413" mass="46166">MNEFVRPAAPPAGWDRRGLPGWTYHSPALLELEKEHLFRRHWQIACHVSDIDKPGAYLTLDIVGERALVLRGQDGVIRAFHNICRHRGSRLVADETGTCRNALVCPFHGWVYNLDGTLRGPARPDTFPPLDKVAYGLTPIECEVFLGFVFIRFEPGPQRSVAETLAVYAPELAHYRTEDLVPTAGVWTQLSPVNWKSVRDVDNEGYHVAMAHPALQDLYGATYFDTPFVNGVCRSFATFNPHAGRRWSVRHYVKLSTPAVPLPAPLDKAWIYYGMFPNGVLAVTPEAVQFYQEFPLSTGETLLRGAVYRYPDEDRRRRLARYLAVRIDRDTQAEDVQLTIWSNEAMNSKAFASFFLSDLEYGVRTHHDHIRALLPVVTLDEPPAERDMAAVNATLAAGASAGAAEAAVTTPAE</sequence>
<comment type="cofactor">
    <cofactor evidence="1">
        <name>Fe cation</name>
        <dbReference type="ChEBI" id="CHEBI:24875"/>
    </cofactor>
</comment>
<keyword evidence="3" id="KW-0479">Metal-binding</keyword>
<protein>
    <submittedName>
        <fullName evidence="8">Aromatic ring-hydroxylating dioxygenase subunit alpha</fullName>
    </submittedName>
</protein>
<dbReference type="InterPro" id="IPR017941">
    <property type="entry name" value="Rieske_2Fe-2S"/>
</dbReference>
<proteinExistence type="predicted"/>